<evidence type="ECO:0000256" key="5">
    <source>
        <dbReference type="SAM" id="Phobius"/>
    </source>
</evidence>
<keyword evidence="2 5" id="KW-0812">Transmembrane</keyword>
<feature type="transmembrane region" description="Helical" evidence="5">
    <location>
        <begin position="259"/>
        <end position="276"/>
    </location>
</feature>
<evidence type="ECO:0000313" key="8">
    <source>
        <dbReference type="Proteomes" id="UP000027318"/>
    </source>
</evidence>
<feature type="transmembrane region" description="Helical" evidence="5">
    <location>
        <begin position="204"/>
        <end position="222"/>
    </location>
</feature>
<evidence type="ECO:0000256" key="2">
    <source>
        <dbReference type="ARBA" id="ARBA00022692"/>
    </source>
</evidence>
<feature type="domain" description="EamA" evidence="6">
    <location>
        <begin position="146"/>
        <end position="276"/>
    </location>
</feature>
<name>A0A063XZ88_9GAMM</name>
<dbReference type="PANTHER" id="PTHR22911:SF6">
    <property type="entry name" value="SOLUTE CARRIER FAMILY 35 MEMBER G1"/>
    <property type="match status" value="1"/>
</dbReference>
<comment type="caution">
    <text evidence="7">The sequence shown here is derived from an EMBL/GenBank/DDBJ whole genome shotgun (WGS) entry which is preliminary data.</text>
</comment>
<feature type="transmembrane region" description="Helical" evidence="5">
    <location>
        <begin position="143"/>
        <end position="165"/>
    </location>
</feature>
<comment type="subcellular location">
    <subcellularLocation>
        <location evidence="1">Membrane</location>
        <topology evidence="1">Multi-pass membrane protein</topology>
    </subcellularLocation>
</comment>
<feature type="transmembrane region" description="Helical" evidence="5">
    <location>
        <begin position="234"/>
        <end position="253"/>
    </location>
</feature>
<reference evidence="7 8" key="1">
    <citation type="journal article" date="2005" name="Int. J. Syst. Evol. Microbiol.">
        <title>Nitrincola lacisaponensis gen. nov., sp. nov., a novel alkaliphilic bacterium isolated from an alkaline, saline lake.</title>
        <authorList>
            <person name="Dimitriu P.A."/>
            <person name="Shukla S.K."/>
            <person name="Conradt J."/>
            <person name="Marquez M.C."/>
            <person name="Ventosa A."/>
            <person name="Maglia A."/>
            <person name="Peyton B.M."/>
            <person name="Pinkart H.C."/>
            <person name="Mormile M.R."/>
        </authorList>
    </citation>
    <scope>NUCLEOTIDE SEQUENCE [LARGE SCALE GENOMIC DNA]</scope>
    <source>
        <strain evidence="7 8">4CA</strain>
    </source>
</reference>
<evidence type="ECO:0000256" key="4">
    <source>
        <dbReference type="ARBA" id="ARBA00023136"/>
    </source>
</evidence>
<dbReference type="InterPro" id="IPR037185">
    <property type="entry name" value="EmrE-like"/>
</dbReference>
<evidence type="ECO:0000259" key="6">
    <source>
        <dbReference type="Pfam" id="PF00892"/>
    </source>
</evidence>
<dbReference type="STRING" id="267850.ADINL_2547"/>
<keyword evidence="4 5" id="KW-0472">Membrane</keyword>
<keyword evidence="3 5" id="KW-1133">Transmembrane helix</keyword>
<dbReference type="EMBL" id="JMSZ01000032">
    <property type="protein sequence ID" value="KDE39418.1"/>
    <property type="molecule type" value="Genomic_DNA"/>
</dbReference>
<sequence length="282" mass="30705">MKPLTLGALLIVLSEICLVGSGMIIRQVSSDLPTEVIVLMRNLLSLVWMLPWILRRGRRELPTRRLHLHFSRALIGVAAMSCLFYSWAHLPLGQAAMLKQTAPFFLPLIALWWLKEPISNRVKVAILVGFIGVALILQPGKGVLHLAILVGLLGAMLGALAKVTIRSMRGSESPQKIVFYFAFFGSLLAAIPASINWVTPSAEHLIWLFGLAATSTLAQLLLTRAYGLAPAGQLGPFTYASVIFATLMGWWIWQEAVNLLTFAGIAVVCLAAVIMLRGKAAT</sequence>
<feature type="transmembrane region" description="Helical" evidence="5">
    <location>
        <begin position="36"/>
        <end position="54"/>
    </location>
</feature>
<protein>
    <submittedName>
        <fullName evidence="7">Integral membrane protein</fullName>
    </submittedName>
</protein>
<dbReference type="SUPFAM" id="SSF103481">
    <property type="entry name" value="Multidrug resistance efflux transporter EmrE"/>
    <property type="match status" value="2"/>
</dbReference>
<accession>A0A063XZ88</accession>
<dbReference type="Pfam" id="PF00892">
    <property type="entry name" value="EamA"/>
    <property type="match status" value="2"/>
</dbReference>
<dbReference type="AlphaFoldDB" id="A0A063XZ88"/>
<proteinExistence type="predicted"/>
<organism evidence="7 8">
    <name type="scientific">Nitrincola lacisaponensis</name>
    <dbReference type="NCBI Taxonomy" id="267850"/>
    <lineage>
        <taxon>Bacteria</taxon>
        <taxon>Pseudomonadati</taxon>
        <taxon>Pseudomonadota</taxon>
        <taxon>Gammaproteobacteria</taxon>
        <taxon>Oceanospirillales</taxon>
        <taxon>Oceanospirillaceae</taxon>
        <taxon>Nitrincola</taxon>
    </lineage>
</organism>
<dbReference type="GO" id="GO:0016020">
    <property type="term" value="C:membrane"/>
    <property type="evidence" value="ECO:0007669"/>
    <property type="project" value="UniProtKB-SubCell"/>
</dbReference>
<dbReference type="PANTHER" id="PTHR22911">
    <property type="entry name" value="ACYL-MALONYL CONDENSING ENZYME-RELATED"/>
    <property type="match status" value="1"/>
</dbReference>
<evidence type="ECO:0000313" key="7">
    <source>
        <dbReference type="EMBL" id="KDE39418.1"/>
    </source>
</evidence>
<dbReference type="Proteomes" id="UP000027318">
    <property type="component" value="Unassembled WGS sequence"/>
</dbReference>
<feature type="transmembrane region" description="Helical" evidence="5">
    <location>
        <begin position="121"/>
        <end position="137"/>
    </location>
</feature>
<evidence type="ECO:0000256" key="1">
    <source>
        <dbReference type="ARBA" id="ARBA00004141"/>
    </source>
</evidence>
<feature type="transmembrane region" description="Helical" evidence="5">
    <location>
        <begin position="94"/>
        <end position="114"/>
    </location>
</feature>
<feature type="domain" description="EamA" evidence="6">
    <location>
        <begin position="6"/>
        <end position="137"/>
    </location>
</feature>
<feature type="transmembrane region" description="Helical" evidence="5">
    <location>
        <begin position="177"/>
        <end position="198"/>
    </location>
</feature>
<evidence type="ECO:0000256" key="3">
    <source>
        <dbReference type="ARBA" id="ARBA00022989"/>
    </source>
</evidence>
<keyword evidence="8" id="KW-1185">Reference proteome</keyword>
<dbReference type="InterPro" id="IPR000620">
    <property type="entry name" value="EamA_dom"/>
</dbReference>
<gene>
    <name evidence="7" type="ORF">ADINL_2547</name>
</gene>
<dbReference type="RefSeq" id="WP_036548485.1">
    <property type="nucleotide sequence ID" value="NZ_JBKBNO010000002.1"/>
</dbReference>
<feature type="transmembrane region" description="Helical" evidence="5">
    <location>
        <begin position="66"/>
        <end position="88"/>
    </location>
</feature>